<name>A0A026W768_OOCBI</name>
<protein>
    <submittedName>
        <fullName evidence="1">Uncharacterized protein</fullName>
    </submittedName>
</protein>
<reference evidence="1 2" key="1">
    <citation type="journal article" date="2014" name="Curr. Biol.">
        <title>The genome of the clonal raider ant Cerapachys biroi.</title>
        <authorList>
            <person name="Oxley P.R."/>
            <person name="Ji L."/>
            <person name="Fetter-Pruneda I."/>
            <person name="McKenzie S.K."/>
            <person name="Li C."/>
            <person name="Hu H."/>
            <person name="Zhang G."/>
            <person name="Kronauer D.J."/>
        </authorList>
    </citation>
    <scope>NUCLEOTIDE SEQUENCE [LARGE SCALE GENOMIC DNA]</scope>
</reference>
<accession>A0A026W768</accession>
<keyword evidence="2" id="KW-1185">Reference proteome</keyword>
<dbReference type="AlphaFoldDB" id="A0A026W768"/>
<evidence type="ECO:0000313" key="2">
    <source>
        <dbReference type="Proteomes" id="UP000053097"/>
    </source>
</evidence>
<proteinExistence type="predicted"/>
<organism evidence="1 2">
    <name type="scientific">Ooceraea biroi</name>
    <name type="common">Clonal raider ant</name>
    <name type="synonym">Cerapachys biroi</name>
    <dbReference type="NCBI Taxonomy" id="2015173"/>
    <lineage>
        <taxon>Eukaryota</taxon>
        <taxon>Metazoa</taxon>
        <taxon>Ecdysozoa</taxon>
        <taxon>Arthropoda</taxon>
        <taxon>Hexapoda</taxon>
        <taxon>Insecta</taxon>
        <taxon>Pterygota</taxon>
        <taxon>Neoptera</taxon>
        <taxon>Endopterygota</taxon>
        <taxon>Hymenoptera</taxon>
        <taxon>Apocrita</taxon>
        <taxon>Aculeata</taxon>
        <taxon>Formicoidea</taxon>
        <taxon>Formicidae</taxon>
        <taxon>Dorylinae</taxon>
        <taxon>Ooceraea</taxon>
    </lineage>
</organism>
<dbReference type="Proteomes" id="UP000053097">
    <property type="component" value="Unassembled WGS sequence"/>
</dbReference>
<gene>
    <name evidence="1" type="ORF">X777_09628</name>
</gene>
<sequence length="68" mass="7954">MINRCVCGLYGTVFPQCRDRCETGTNSFFSFFYDSLANGVYFSRMKEVRDTAVINLRQTRMHRVCIEV</sequence>
<dbReference type="EMBL" id="KK107371">
    <property type="protein sequence ID" value="EZA51833.1"/>
    <property type="molecule type" value="Genomic_DNA"/>
</dbReference>
<evidence type="ECO:0000313" key="1">
    <source>
        <dbReference type="EMBL" id="EZA51833.1"/>
    </source>
</evidence>